<organism evidence="2 3">
    <name type="scientific">Pseudobacter ginsenosidimutans</name>
    <dbReference type="NCBI Taxonomy" id="661488"/>
    <lineage>
        <taxon>Bacteria</taxon>
        <taxon>Pseudomonadati</taxon>
        <taxon>Bacteroidota</taxon>
        <taxon>Chitinophagia</taxon>
        <taxon>Chitinophagales</taxon>
        <taxon>Chitinophagaceae</taxon>
        <taxon>Pseudobacter</taxon>
    </lineage>
</organism>
<reference evidence="2 3" key="1">
    <citation type="submission" date="2019-02" db="EMBL/GenBank/DDBJ databases">
        <title>Genomic Encyclopedia of Type Strains, Phase IV (KMG-IV): sequencing the most valuable type-strain genomes for metagenomic binning, comparative biology and taxonomic classification.</title>
        <authorList>
            <person name="Goeker M."/>
        </authorList>
    </citation>
    <scope>NUCLEOTIDE SEQUENCE [LARGE SCALE GENOMIC DNA]</scope>
    <source>
        <strain evidence="2 3">DSM 18116</strain>
    </source>
</reference>
<dbReference type="EMBL" id="SGXA01000002">
    <property type="protein sequence ID" value="RZS70947.1"/>
    <property type="molecule type" value="Genomic_DNA"/>
</dbReference>
<feature type="region of interest" description="Disordered" evidence="1">
    <location>
        <begin position="168"/>
        <end position="192"/>
    </location>
</feature>
<keyword evidence="3" id="KW-1185">Reference proteome</keyword>
<dbReference type="AlphaFoldDB" id="A0A4Q7MQX2"/>
<name>A0A4Q7MQX2_9BACT</name>
<feature type="compositionally biased region" description="Polar residues" evidence="1">
    <location>
        <begin position="168"/>
        <end position="186"/>
    </location>
</feature>
<proteinExistence type="predicted"/>
<comment type="caution">
    <text evidence="2">The sequence shown here is derived from an EMBL/GenBank/DDBJ whole genome shotgun (WGS) entry which is preliminary data.</text>
</comment>
<dbReference type="RefSeq" id="WP_130541492.1">
    <property type="nucleotide sequence ID" value="NZ_CP042431.1"/>
</dbReference>
<protein>
    <submittedName>
        <fullName evidence="2">Uncharacterized protein</fullName>
    </submittedName>
</protein>
<accession>A0A4Q7MQX2</accession>
<gene>
    <name evidence="2" type="ORF">EV199_2846</name>
</gene>
<evidence type="ECO:0000256" key="1">
    <source>
        <dbReference type="SAM" id="MobiDB-lite"/>
    </source>
</evidence>
<evidence type="ECO:0000313" key="2">
    <source>
        <dbReference type="EMBL" id="RZS70947.1"/>
    </source>
</evidence>
<dbReference type="Proteomes" id="UP000293874">
    <property type="component" value="Unassembled WGS sequence"/>
</dbReference>
<evidence type="ECO:0000313" key="3">
    <source>
        <dbReference type="Proteomes" id="UP000293874"/>
    </source>
</evidence>
<sequence>MNAGYKGRYAGKGWIIYHPDDPAVDLSEHITDTAILNNNSQYYPYLDNIPFDSTSNLLSESDNLNKYCLPVFNWGWHNIDKLMEDILGAEIIDVSLTVPGYKAFIIATTTDSTKLYAGISEFVLNSKHDLTIKVKPSSVKATEKLLEKISEGIPKNTFVELSNNELDSASAPNDITSSPDSNNKSNRGSEKMGHWFLQIER</sequence>